<comment type="caution">
    <text evidence="4">The sequence shown here is derived from an EMBL/GenBank/DDBJ whole genome shotgun (WGS) entry which is preliminary data.</text>
</comment>
<feature type="domain" description="Glycogen debranching enzyme bacterial and archaeal type N-terminal" evidence="3">
    <location>
        <begin position="29"/>
        <end position="248"/>
    </location>
</feature>
<dbReference type="InterPro" id="IPR010401">
    <property type="entry name" value="AGL/Gdb1"/>
</dbReference>
<evidence type="ECO:0000313" key="5">
    <source>
        <dbReference type="Proteomes" id="UP000316092"/>
    </source>
</evidence>
<sequence>MSASAAQSAVPAARHLYRLGPQAARDLSREVLLPDGLGGFALSSPAGVPTRCYSGLSVAHRPPGDRRAMFVTALEELRVGEQRCALHAFEVAPDTLEGQGLSVLSGVTLRDLLPEREQLALGVRIRRRSVVPRQSGTLILLYDIEAPHLRAGEEASLTLGGVLVDRDMHHVHRDTPQLGFECLASEVRVHGEAHQTRIRLHSGGAEVSALAVQPTPQRLHYRLEAARGAPATDRAVRADFWEIKLRPGLNRLALVIEGSPVHIDDPWAAYDTEAQRRALLVDSAWQASGVPDDVVATLAVAADAFFVQRGSTQNLSVIAGYPWFADWGRDSLIALPGLSLSTGRIEEGLGVLDTFSSSLRGGLTPNNFFDDGQGAGYNTVDGSLWLATSLEKVVHHTQNPNLARIALSTIRGILREYAGGTAYGIGMDAADGLLNAGETGAQLTWMDVKIHDWVVTPRHGKPVEIQALWISALSAETRLSRILGELPHFGEVLGAAQSSFSVFWNPKTGCLYDFLGRAGANAQLRPNALIALALPDTPATPSQIRTVLDAASRELLTPLGLRTLSPLDPEYVSHYGGDRLVRDAAYHQGTVWPWLMGAYTDLLLRQGQVAEARAALSGLLGHLWEAGLGSVSEVISPDDLAPAGCPFQAWSVAEVLRAHIAVSLAEQALSLPRGLSIQTPEDAVPSPEQAELPGTPQPTPRVARPVRGGAKSQPAAPPPSDLIGGSTFGSVSLSGGLINMASVAGPLPELRASDVPGPLSLAGEDFPMPSLDSPAQAAQGEVAPSKRKRGSTEAAGEKQPSKVQTSKVQPSKVQPGKKQAKQDAVSSVTSPTLDEAQLSELKSLTDFLEMPDLTSFHLPPVEPPKERSTGKPIQPNPAMSVEDPDVIEPMT</sequence>
<dbReference type="PANTHER" id="PTHR10569:SF2">
    <property type="entry name" value="GLYCOGEN DEBRANCHING ENZYME"/>
    <property type="match status" value="1"/>
</dbReference>
<feature type="compositionally biased region" description="Polar residues" evidence="1">
    <location>
        <begin position="801"/>
        <end position="812"/>
    </location>
</feature>
<dbReference type="EMBL" id="VKDB01000003">
    <property type="protein sequence ID" value="TSA87245.1"/>
    <property type="molecule type" value="Genomic_DNA"/>
</dbReference>
<keyword evidence="5" id="KW-1185">Reference proteome</keyword>
<dbReference type="Proteomes" id="UP000316092">
    <property type="component" value="Unassembled WGS sequence"/>
</dbReference>
<feature type="region of interest" description="Disordered" evidence="1">
    <location>
        <begin position="755"/>
        <end position="836"/>
    </location>
</feature>
<dbReference type="RefSeq" id="WP_143719789.1">
    <property type="nucleotide sequence ID" value="NZ_VKDB01000003.1"/>
</dbReference>
<dbReference type="InterPro" id="IPR032790">
    <property type="entry name" value="GDE_C"/>
</dbReference>
<proteinExistence type="predicted"/>
<feature type="region of interest" description="Disordered" evidence="1">
    <location>
        <begin position="854"/>
        <end position="891"/>
    </location>
</feature>
<evidence type="ECO:0000313" key="4">
    <source>
        <dbReference type="EMBL" id="TSA87245.1"/>
    </source>
</evidence>
<name>A0A553V462_9DEIO</name>
<gene>
    <name evidence="4" type="ORF">FNU79_05010</name>
</gene>
<protein>
    <submittedName>
        <fullName evidence="4">Glycogen debranching protein</fullName>
    </submittedName>
</protein>
<feature type="domain" description="Glycogen debranching enzyme C-terminal" evidence="2">
    <location>
        <begin position="301"/>
        <end position="657"/>
    </location>
</feature>
<organism evidence="4 5">
    <name type="scientific">Deinococcus detaillensis</name>
    <dbReference type="NCBI Taxonomy" id="2592048"/>
    <lineage>
        <taxon>Bacteria</taxon>
        <taxon>Thermotogati</taxon>
        <taxon>Deinococcota</taxon>
        <taxon>Deinococci</taxon>
        <taxon>Deinococcales</taxon>
        <taxon>Deinococcaceae</taxon>
        <taxon>Deinococcus</taxon>
    </lineage>
</organism>
<dbReference type="Gene3D" id="1.50.10.10">
    <property type="match status" value="1"/>
</dbReference>
<dbReference type="SUPFAM" id="SSF48208">
    <property type="entry name" value="Six-hairpin glycosidases"/>
    <property type="match status" value="1"/>
</dbReference>
<dbReference type="GO" id="GO:0004135">
    <property type="term" value="F:amylo-alpha-1,6-glucosidase activity"/>
    <property type="evidence" value="ECO:0007669"/>
    <property type="project" value="InterPro"/>
</dbReference>
<reference evidence="4 5" key="1">
    <citation type="submission" date="2019-07" db="EMBL/GenBank/DDBJ databases">
        <title>Deinococcus detaillus sp. nov., isolated from humus soil in Antarctica.</title>
        <authorList>
            <person name="Zhang K."/>
        </authorList>
    </citation>
    <scope>NUCLEOTIDE SEQUENCE [LARGE SCALE GENOMIC DNA]</scope>
    <source>
        <strain evidence="4 5">H1</strain>
    </source>
</reference>
<dbReference type="InterPro" id="IPR012341">
    <property type="entry name" value="6hp_glycosidase-like_sf"/>
</dbReference>
<evidence type="ECO:0000256" key="1">
    <source>
        <dbReference type="SAM" id="MobiDB-lite"/>
    </source>
</evidence>
<dbReference type="InterPro" id="IPR008928">
    <property type="entry name" value="6-hairpin_glycosidase_sf"/>
</dbReference>
<feature type="region of interest" description="Disordered" evidence="1">
    <location>
        <begin position="678"/>
        <end position="727"/>
    </location>
</feature>
<evidence type="ECO:0000259" key="3">
    <source>
        <dbReference type="Pfam" id="PF12439"/>
    </source>
</evidence>
<dbReference type="GO" id="GO:0005980">
    <property type="term" value="P:glycogen catabolic process"/>
    <property type="evidence" value="ECO:0007669"/>
    <property type="project" value="InterPro"/>
</dbReference>
<dbReference type="AlphaFoldDB" id="A0A553V462"/>
<dbReference type="PANTHER" id="PTHR10569">
    <property type="entry name" value="GLYCOGEN DEBRANCHING ENZYME"/>
    <property type="match status" value="1"/>
</dbReference>
<dbReference type="GO" id="GO:0004134">
    <property type="term" value="F:4-alpha-glucanotransferase activity"/>
    <property type="evidence" value="ECO:0007669"/>
    <property type="project" value="InterPro"/>
</dbReference>
<feature type="compositionally biased region" description="Acidic residues" evidence="1">
    <location>
        <begin position="882"/>
        <end position="891"/>
    </location>
</feature>
<accession>A0A553V462</accession>
<dbReference type="OrthoDB" id="9761875at2"/>
<dbReference type="InterPro" id="IPR024742">
    <property type="entry name" value="Glycogen_debranch_N"/>
</dbReference>
<evidence type="ECO:0000259" key="2">
    <source>
        <dbReference type="Pfam" id="PF06202"/>
    </source>
</evidence>
<dbReference type="Pfam" id="PF06202">
    <property type="entry name" value="GDE_C"/>
    <property type="match status" value="1"/>
</dbReference>
<dbReference type="Pfam" id="PF12439">
    <property type="entry name" value="GDE_N"/>
    <property type="match status" value="1"/>
</dbReference>